<feature type="chain" id="PRO_5011586567" evidence="2">
    <location>
        <begin position="23"/>
        <end position="109"/>
    </location>
</feature>
<evidence type="ECO:0000313" key="3">
    <source>
        <dbReference type="EMBL" id="SDN60547.1"/>
    </source>
</evidence>
<keyword evidence="2" id="KW-0732">Signal</keyword>
<evidence type="ECO:0000313" key="4">
    <source>
        <dbReference type="Proteomes" id="UP000198793"/>
    </source>
</evidence>
<evidence type="ECO:0000256" key="1">
    <source>
        <dbReference type="SAM" id="MobiDB-lite"/>
    </source>
</evidence>
<dbReference type="Proteomes" id="UP000198793">
    <property type="component" value="Unassembled WGS sequence"/>
</dbReference>
<feature type="region of interest" description="Disordered" evidence="1">
    <location>
        <begin position="47"/>
        <end position="109"/>
    </location>
</feature>
<organism evidence="3 4">
    <name type="scientific">Aureimonas jatrophae</name>
    <dbReference type="NCBI Taxonomy" id="1166073"/>
    <lineage>
        <taxon>Bacteria</taxon>
        <taxon>Pseudomonadati</taxon>
        <taxon>Pseudomonadota</taxon>
        <taxon>Alphaproteobacteria</taxon>
        <taxon>Hyphomicrobiales</taxon>
        <taxon>Aurantimonadaceae</taxon>
        <taxon>Aureimonas</taxon>
    </lineage>
</organism>
<sequence length="109" mass="11499">MNTRLILAGLVLGTLATGAASAAEPATHHRKPMHHASMIKHPMPMRHHAAMRGPAMSSTYGAPNHRPLSSGDSPTVAREGKVVDPLSVPGSDAAIYNYSPNDKNSAYGY</sequence>
<gene>
    <name evidence="3" type="ORF">SAMN05192530_101434</name>
</gene>
<accession>A0A1H0CRN2</accession>
<name>A0A1H0CRN2_9HYPH</name>
<feature type="signal peptide" evidence="2">
    <location>
        <begin position="1"/>
        <end position="22"/>
    </location>
</feature>
<reference evidence="3 4" key="1">
    <citation type="submission" date="2016-10" db="EMBL/GenBank/DDBJ databases">
        <authorList>
            <person name="de Groot N.N."/>
        </authorList>
    </citation>
    <scope>NUCLEOTIDE SEQUENCE [LARGE SCALE GENOMIC DNA]</scope>
    <source>
        <strain evidence="4">L7-484,KACC 16230,DSM 25025</strain>
    </source>
</reference>
<feature type="compositionally biased region" description="Polar residues" evidence="1">
    <location>
        <begin position="98"/>
        <end position="109"/>
    </location>
</feature>
<dbReference type="OrthoDB" id="9888542at2"/>
<protein>
    <submittedName>
        <fullName evidence="3">Uncharacterized protein</fullName>
    </submittedName>
</protein>
<dbReference type="AlphaFoldDB" id="A0A1H0CRN2"/>
<dbReference type="RefSeq" id="WP_090668165.1">
    <property type="nucleotide sequence ID" value="NZ_FNIT01000001.1"/>
</dbReference>
<dbReference type="EMBL" id="FNIT01000001">
    <property type="protein sequence ID" value="SDN60547.1"/>
    <property type="molecule type" value="Genomic_DNA"/>
</dbReference>
<evidence type="ECO:0000256" key="2">
    <source>
        <dbReference type="SAM" id="SignalP"/>
    </source>
</evidence>
<keyword evidence="4" id="KW-1185">Reference proteome</keyword>
<proteinExistence type="predicted"/>